<dbReference type="PANTHER" id="PTHR45617">
    <property type="entry name" value="LEUCINE RICH REPEAT FAMILY PROTEIN"/>
    <property type="match status" value="1"/>
</dbReference>
<dbReference type="Pfam" id="PF01302">
    <property type="entry name" value="CAP_GLY"/>
    <property type="match status" value="1"/>
</dbReference>
<organism evidence="4 5">
    <name type="scientific">Exophiala sideris</name>
    <dbReference type="NCBI Taxonomy" id="1016849"/>
    <lineage>
        <taxon>Eukaryota</taxon>
        <taxon>Fungi</taxon>
        <taxon>Dikarya</taxon>
        <taxon>Ascomycota</taxon>
        <taxon>Pezizomycotina</taxon>
        <taxon>Eurotiomycetes</taxon>
        <taxon>Chaetothyriomycetidae</taxon>
        <taxon>Chaetothyriales</taxon>
        <taxon>Herpotrichiellaceae</taxon>
        <taxon>Exophiala</taxon>
    </lineage>
</organism>
<gene>
    <name evidence="4" type="ORF">LTR69_002679</name>
</gene>
<name>A0ABR0JJK0_9EURO</name>
<dbReference type="PANTHER" id="PTHR45617:SF169">
    <property type="entry name" value="LRRCT DOMAIN-CONTAINING PROTEIN"/>
    <property type="match status" value="1"/>
</dbReference>
<dbReference type="Gene3D" id="3.80.10.10">
    <property type="entry name" value="Ribonuclease Inhibitor"/>
    <property type="match status" value="2"/>
</dbReference>
<dbReference type="InterPro" id="IPR036859">
    <property type="entry name" value="CAP-Gly_dom_sf"/>
</dbReference>
<keyword evidence="2" id="KW-0677">Repeat</keyword>
<evidence type="ECO:0000259" key="3">
    <source>
        <dbReference type="PROSITE" id="PS50245"/>
    </source>
</evidence>
<reference evidence="4 5" key="1">
    <citation type="submission" date="2023-08" db="EMBL/GenBank/DDBJ databases">
        <title>Black Yeasts Isolated from many extreme environments.</title>
        <authorList>
            <person name="Coleine C."/>
            <person name="Stajich J.E."/>
            <person name="Selbmann L."/>
        </authorList>
    </citation>
    <scope>NUCLEOTIDE SEQUENCE [LARGE SCALE GENOMIC DNA]</scope>
    <source>
        <strain evidence="4 5">CCFEE 6328</strain>
    </source>
</reference>
<dbReference type="SUPFAM" id="SSF74924">
    <property type="entry name" value="Cap-Gly domain"/>
    <property type="match status" value="1"/>
</dbReference>
<dbReference type="InterPro" id="IPR001611">
    <property type="entry name" value="Leu-rich_rpt"/>
</dbReference>
<comment type="caution">
    <text evidence="4">The sequence shown here is derived from an EMBL/GenBank/DDBJ whole genome shotgun (WGS) entry which is preliminary data.</text>
</comment>
<dbReference type="SUPFAM" id="SSF52047">
    <property type="entry name" value="RNI-like"/>
    <property type="match status" value="1"/>
</dbReference>
<protein>
    <recommendedName>
        <fullName evidence="3">CAP-Gly domain-containing protein</fullName>
    </recommendedName>
</protein>
<proteinExistence type="predicted"/>
<dbReference type="Gene3D" id="2.30.30.190">
    <property type="entry name" value="CAP Gly-rich-like domain"/>
    <property type="match status" value="1"/>
</dbReference>
<dbReference type="PROSITE" id="PS51450">
    <property type="entry name" value="LRR"/>
    <property type="match status" value="1"/>
</dbReference>
<dbReference type="Proteomes" id="UP001345691">
    <property type="component" value="Unassembled WGS sequence"/>
</dbReference>
<sequence>MAQNEEHVGPLPSLKGEWLGVEWDDPTRGKHNGSHEGQRVFKCLSSSPTAASFVRPSRKADPERTLLEGIKFKYAPSTTPKSVGQSASVGNAAIEISGKVVEEVGFDRIKKQLSLLADLKIVLVDELAISGIVARAAASTEVRDAQRELHQTCPNIVELDIGWNTIETWQDVADICQPLKRLKILKAGGLRLRSFRATRSENEANPFQNVEELYLNECLLRPEQILEILSPGESCGFPSLKVLSLSLNKLDVFGRSSQSSEVKCQSVRTLVLDNNKFRDLSSLPDITSLFPNITSISLQGNELSQLRLETAQRFDTLETINLAGNQIHSYAFLDALPSIFPNLTSLRISRNPLYERTHNGVELQQSAASDSTSYYLTLARIPGLKSLNYTTITPRDREEGEIYYLSVAEKHIRALLDTKDERPMEQKVNLACGLHPLYTTLCAKYDREDIVQVFVESTKNRKPQSESARPKSELDTYAPGTLGSRLVDACFYIQEAEPEGSRTFQRLLPTTVSVYRLKSLVARHFGLRALQFRLVYESHEYDPVEPISITTRNNRGKEDWDAWGEWDVDAVQEGHDLFGHSQADDELSGGDKESSPKYIVREGQRFRKRETEVLDGMREWGDFLDLTAHDGSKRRDVKVRVEPF</sequence>
<dbReference type="PROSITE" id="PS50245">
    <property type="entry name" value="CAP_GLY_2"/>
    <property type="match status" value="1"/>
</dbReference>
<evidence type="ECO:0000256" key="1">
    <source>
        <dbReference type="ARBA" id="ARBA00022614"/>
    </source>
</evidence>
<dbReference type="InterPro" id="IPR000938">
    <property type="entry name" value="CAP-Gly_domain"/>
</dbReference>
<keyword evidence="1" id="KW-0433">Leucine-rich repeat</keyword>
<feature type="domain" description="CAP-Gly" evidence="3">
    <location>
        <begin position="9"/>
        <end position="55"/>
    </location>
</feature>
<dbReference type="EMBL" id="JAVRRF010000004">
    <property type="protein sequence ID" value="KAK5066161.1"/>
    <property type="molecule type" value="Genomic_DNA"/>
</dbReference>
<evidence type="ECO:0000313" key="4">
    <source>
        <dbReference type="EMBL" id="KAK5066161.1"/>
    </source>
</evidence>
<keyword evidence="5" id="KW-1185">Reference proteome</keyword>
<evidence type="ECO:0000313" key="5">
    <source>
        <dbReference type="Proteomes" id="UP001345691"/>
    </source>
</evidence>
<dbReference type="SMART" id="SM01052">
    <property type="entry name" value="CAP_GLY"/>
    <property type="match status" value="1"/>
</dbReference>
<evidence type="ECO:0000256" key="2">
    <source>
        <dbReference type="ARBA" id="ARBA00022737"/>
    </source>
</evidence>
<dbReference type="InterPro" id="IPR032675">
    <property type="entry name" value="LRR_dom_sf"/>
</dbReference>
<accession>A0ABR0JJK0</accession>